<dbReference type="RefSeq" id="WP_043118324.1">
    <property type="nucleotide sequence ID" value="NZ_JRAA01000003.1"/>
</dbReference>
<name>A0A0B0H546_SOVGS</name>
<dbReference type="OrthoDB" id="6197623at2"/>
<dbReference type="GeneID" id="86990436"/>
<dbReference type="Proteomes" id="UP000030856">
    <property type="component" value="Unassembled WGS sequence"/>
</dbReference>
<proteinExistence type="predicted"/>
<dbReference type="AlphaFoldDB" id="A0A0B0H546"/>
<evidence type="ECO:0000313" key="2">
    <source>
        <dbReference type="Proteomes" id="UP000030856"/>
    </source>
</evidence>
<protein>
    <submittedName>
        <fullName evidence="1">Uncharacterized protein</fullName>
    </submittedName>
</protein>
<organism evidence="1 2">
    <name type="scientific">Solemya velum gill symbiont</name>
    <dbReference type="NCBI Taxonomy" id="2340"/>
    <lineage>
        <taxon>Bacteria</taxon>
        <taxon>Pseudomonadati</taxon>
        <taxon>Pseudomonadota</taxon>
        <taxon>Gammaproteobacteria</taxon>
        <taxon>sulfur-oxidizing symbionts</taxon>
    </lineage>
</organism>
<dbReference type="EMBL" id="JRAA01000003">
    <property type="protein sequence ID" value="KHF24250.1"/>
    <property type="molecule type" value="Genomic_DNA"/>
</dbReference>
<reference evidence="1 2" key="1">
    <citation type="journal article" date="2014" name="BMC Genomics">
        <title>The genome of the intracellular bacterium of the coastal bivalve, Solemya velum: a blueprint for thriving in and out of symbiosis.</title>
        <authorList>
            <person name="Dmytrenko O."/>
            <person name="Russell S.L."/>
            <person name="Loo W.T."/>
            <person name="Fontanez K.M."/>
            <person name="Liao L."/>
            <person name="Roeselers G."/>
            <person name="Sharma R."/>
            <person name="Stewart F.J."/>
            <person name="Newton I.L."/>
            <person name="Woyke T."/>
            <person name="Wu D."/>
            <person name="Lang J.M."/>
            <person name="Eisen J.A."/>
            <person name="Cavanaugh C.M."/>
        </authorList>
    </citation>
    <scope>NUCLEOTIDE SEQUENCE [LARGE SCALE GENOMIC DNA]</scope>
    <source>
        <strain evidence="1 2">WH</strain>
    </source>
</reference>
<accession>A0A0B0H546</accession>
<sequence length="272" mass="29694">MAKDTLPAIGEAEASGEIAELYDDIRETLNVTAINYVWRHIATIDGGLRWAWDVAKPMFVSGRVESECEHLQAQLSYPKLPALSDTTLSLVGVEDDGRNMIGAILDTYNRGNLLNMVSLSALLAEPEMPPVGNRSRVDLPFTDIALPPIPEVVDLSGEVSEQVLVLNDLGAKPGPNRVVASIYKHIALWPGYLSLSWVQLAEMHSDGSLLKLIEETQQAARLHATFLAADLGPRPDGAVADQVRSTVFEFTDTVIARMIPIGQMLRQSLIKT</sequence>
<gene>
    <name evidence="1" type="ORF">JV46_26880</name>
</gene>
<comment type="caution">
    <text evidence="1">The sequence shown here is derived from an EMBL/GenBank/DDBJ whole genome shotgun (WGS) entry which is preliminary data.</text>
</comment>
<dbReference type="eggNOG" id="ENOG5032S6A">
    <property type="taxonomic scope" value="Bacteria"/>
</dbReference>
<keyword evidence="2" id="KW-1185">Reference proteome</keyword>
<dbReference type="STRING" id="2340.JV46_26880"/>
<evidence type="ECO:0000313" key="1">
    <source>
        <dbReference type="EMBL" id="KHF24250.1"/>
    </source>
</evidence>